<proteinExistence type="predicted"/>
<evidence type="ECO:0000313" key="2">
    <source>
        <dbReference type="Proteomes" id="UP000597617"/>
    </source>
</evidence>
<dbReference type="RefSeq" id="WP_196283769.1">
    <property type="nucleotide sequence ID" value="NZ_JADQDQ010000012.1"/>
</dbReference>
<gene>
    <name evidence="1" type="ORF">I2I05_18660</name>
</gene>
<name>A0ABS0IM54_9BACT</name>
<reference evidence="1 2" key="1">
    <citation type="submission" date="2020-11" db="EMBL/GenBank/DDBJ databases">
        <authorList>
            <person name="Kim M.K."/>
        </authorList>
    </citation>
    <scope>NUCLEOTIDE SEQUENCE [LARGE SCALE GENOMIC DNA]</scope>
    <source>
        <strain evidence="1 2">BT683</strain>
    </source>
</reference>
<organism evidence="1 2">
    <name type="scientific">Hymenobacter jeongseonensis</name>
    <dbReference type="NCBI Taxonomy" id="2791027"/>
    <lineage>
        <taxon>Bacteria</taxon>
        <taxon>Pseudomonadati</taxon>
        <taxon>Bacteroidota</taxon>
        <taxon>Cytophagia</taxon>
        <taxon>Cytophagales</taxon>
        <taxon>Hymenobacteraceae</taxon>
        <taxon>Hymenobacter</taxon>
    </lineage>
</organism>
<accession>A0ABS0IM54</accession>
<evidence type="ECO:0000313" key="1">
    <source>
        <dbReference type="EMBL" id="MBF9239421.1"/>
    </source>
</evidence>
<sequence length="91" mass="9806">MTTPPANIKAPSAEVRVMEIRRQMAHAVHTPEIAIPDHYHMNSPQETSPAPASLALPAAALKTLAKALMSPAPAPNAKLMMAKRKAKEWFG</sequence>
<dbReference type="Proteomes" id="UP000597617">
    <property type="component" value="Unassembled WGS sequence"/>
</dbReference>
<keyword evidence="2" id="KW-1185">Reference proteome</keyword>
<dbReference type="EMBL" id="JADQDQ010000012">
    <property type="protein sequence ID" value="MBF9239421.1"/>
    <property type="molecule type" value="Genomic_DNA"/>
</dbReference>
<comment type="caution">
    <text evidence="1">The sequence shown here is derived from an EMBL/GenBank/DDBJ whole genome shotgun (WGS) entry which is preliminary data.</text>
</comment>
<protein>
    <submittedName>
        <fullName evidence="1">Uncharacterized protein</fullName>
    </submittedName>
</protein>